<dbReference type="CDD" id="cd16987">
    <property type="entry name" value="ANTH_N_AP180_plant"/>
    <property type="match status" value="1"/>
</dbReference>
<dbReference type="PROSITE" id="PS50942">
    <property type="entry name" value="ENTH"/>
    <property type="match status" value="1"/>
</dbReference>
<evidence type="ECO:0000313" key="11">
    <source>
        <dbReference type="Proteomes" id="UP000325577"/>
    </source>
</evidence>
<evidence type="ECO:0000259" key="9">
    <source>
        <dbReference type="PROSITE" id="PS50942"/>
    </source>
</evidence>
<dbReference type="EMBL" id="CM018043">
    <property type="protein sequence ID" value="KAA8530796.1"/>
    <property type="molecule type" value="Genomic_DNA"/>
</dbReference>
<evidence type="ECO:0000256" key="4">
    <source>
        <dbReference type="ARBA" id="ARBA00022583"/>
    </source>
</evidence>
<dbReference type="GO" id="GO:0048268">
    <property type="term" value="P:clathrin coat assembly"/>
    <property type="evidence" value="ECO:0007669"/>
    <property type="project" value="InterPro"/>
</dbReference>
<dbReference type="SUPFAM" id="SSF48464">
    <property type="entry name" value="ENTH/VHS domain"/>
    <property type="match status" value="1"/>
</dbReference>
<dbReference type="AlphaFoldDB" id="A0A5J5AMA6"/>
<keyword evidence="6" id="KW-0472">Membrane</keyword>
<dbReference type="InterPro" id="IPR008942">
    <property type="entry name" value="ENTH_VHS"/>
</dbReference>
<keyword evidence="7" id="KW-0168">Coated pit</keyword>
<dbReference type="GO" id="GO:0000149">
    <property type="term" value="F:SNARE binding"/>
    <property type="evidence" value="ECO:0007669"/>
    <property type="project" value="TreeGrafter"/>
</dbReference>
<dbReference type="GO" id="GO:0030136">
    <property type="term" value="C:clathrin-coated vesicle"/>
    <property type="evidence" value="ECO:0007669"/>
    <property type="project" value="UniProtKB-SubCell"/>
</dbReference>
<keyword evidence="11" id="KW-1185">Reference proteome</keyword>
<gene>
    <name evidence="10" type="ORF">F0562_005580</name>
</gene>
<name>A0A5J5AMA6_9ASTE</name>
<evidence type="ECO:0000256" key="1">
    <source>
        <dbReference type="ARBA" id="ARBA00004132"/>
    </source>
</evidence>
<dbReference type="GO" id="GO:0005794">
    <property type="term" value="C:Golgi apparatus"/>
    <property type="evidence" value="ECO:0007669"/>
    <property type="project" value="UniProtKB-SubCell"/>
</dbReference>
<evidence type="ECO:0000313" key="10">
    <source>
        <dbReference type="EMBL" id="KAA8530796.1"/>
    </source>
</evidence>
<protein>
    <recommendedName>
        <fullName evidence="9">ENTH domain-containing protein</fullName>
    </recommendedName>
</protein>
<dbReference type="Pfam" id="PF07651">
    <property type="entry name" value="ANTH"/>
    <property type="match status" value="1"/>
</dbReference>
<dbReference type="InterPro" id="IPR013809">
    <property type="entry name" value="ENTH"/>
</dbReference>
<evidence type="ECO:0000256" key="5">
    <source>
        <dbReference type="ARBA" id="ARBA00023034"/>
    </source>
</evidence>
<organism evidence="10 11">
    <name type="scientific">Nyssa sinensis</name>
    <dbReference type="NCBI Taxonomy" id="561372"/>
    <lineage>
        <taxon>Eukaryota</taxon>
        <taxon>Viridiplantae</taxon>
        <taxon>Streptophyta</taxon>
        <taxon>Embryophyta</taxon>
        <taxon>Tracheophyta</taxon>
        <taxon>Spermatophyta</taxon>
        <taxon>Magnoliopsida</taxon>
        <taxon>eudicotyledons</taxon>
        <taxon>Gunneridae</taxon>
        <taxon>Pentapetalae</taxon>
        <taxon>asterids</taxon>
        <taxon>Cornales</taxon>
        <taxon>Nyssaceae</taxon>
        <taxon>Nyssa</taxon>
    </lineage>
</organism>
<reference evidence="10 11" key="1">
    <citation type="submission" date="2019-09" db="EMBL/GenBank/DDBJ databases">
        <title>A chromosome-level genome assembly of the Chinese tupelo Nyssa sinensis.</title>
        <authorList>
            <person name="Yang X."/>
            <person name="Kang M."/>
            <person name="Yang Y."/>
            <person name="Xiong H."/>
            <person name="Wang M."/>
            <person name="Zhang Z."/>
            <person name="Wang Z."/>
            <person name="Wu H."/>
            <person name="Ma T."/>
            <person name="Liu J."/>
            <person name="Xi Z."/>
        </authorList>
    </citation>
    <scope>NUCLEOTIDE SEQUENCE [LARGE SCALE GENOMIC DNA]</scope>
    <source>
        <strain evidence="10">J267</strain>
        <tissue evidence="10">Leaf</tissue>
    </source>
</reference>
<dbReference type="PANTHER" id="PTHR22951:SF76">
    <property type="entry name" value="OS09G0468150 PROTEIN"/>
    <property type="match status" value="1"/>
</dbReference>
<keyword evidence="5" id="KW-0333">Golgi apparatus</keyword>
<comment type="subcellular location">
    <subcellularLocation>
        <location evidence="1">Cytoplasmic vesicle</location>
        <location evidence="1">Clathrin-coated vesicle</location>
    </subcellularLocation>
    <subcellularLocation>
        <location evidence="2">Golgi apparatus</location>
    </subcellularLocation>
    <subcellularLocation>
        <location evidence="3">Membrane</location>
        <location evidence="3">Clathrin-coated pit</location>
    </subcellularLocation>
</comment>
<dbReference type="OrthoDB" id="44015at2759"/>
<dbReference type="InterPro" id="IPR011417">
    <property type="entry name" value="ANTH_dom"/>
</dbReference>
<accession>A0A5J5AMA6</accession>
<dbReference type="Proteomes" id="UP000325577">
    <property type="component" value="Linkage Group LG2"/>
</dbReference>
<feature type="domain" description="ENTH" evidence="9">
    <location>
        <begin position="26"/>
        <end position="164"/>
    </location>
</feature>
<dbReference type="InterPro" id="IPR048050">
    <property type="entry name" value="ANTH_N_plant"/>
</dbReference>
<dbReference type="GO" id="GO:0005546">
    <property type="term" value="F:phosphatidylinositol-4,5-bisphosphate binding"/>
    <property type="evidence" value="ECO:0007669"/>
    <property type="project" value="TreeGrafter"/>
</dbReference>
<dbReference type="PANTHER" id="PTHR22951">
    <property type="entry name" value="CLATHRIN ASSEMBLY PROTEIN"/>
    <property type="match status" value="1"/>
</dbReference>
<dbReference type="Gene3D" id="1.25.40.90">
    <property type="match status" value="1"/>
</dbReference>
<dbReference type="SMART" id="SM00273">
    <property type="entry name" value="ENTH"/>
    <property type="match status" value="1"/>
</dbReference>
<dbReference type="GO" id="GO:0032050">
    <property type="term" value="F:clathrin heavy chain binding"/>
    <property type="evidence" value="ECO:0007669"/>
    <property type="project" value="TreeGrafter"/>
</dbReference>
<dbReference type="GO" id="GO:0006900">
    <property type="term" value="P:vesicle budding from membrane"/>
    <property type="evidence" value="ECO:0007669"/>
    <property type="project" value="TreeGrafter"/>
</dbReference>
<evidence type="ECO:0000256" key="3">
    <source>
        <dbReference type="ARBA" id="ARBA00004600"/>
    </source>
</evidence>
<dbReference type="GO" id="GO:0005545">
    <property type="term" value="F:1-phosphatidylinositol binding"/>
    <property type="evidence" value="ECO:0007669"/>
    <property type="project" value="TreeGrafter"/>
</dbReference>
<evidence type="ECO:0000256" key="2">
    <source>
        <dbReference type="ARBA" id="ARBA00004555"/>
    </source>
</evidence>
<dbReference type="GO" id="GO:0005905">
    <property type="term" value="C:clathrin-coated pit"/>
    <property type="evidence" value="ECO:0007669"/>
    <property type="project" value="UniProtKB-SubCell"/>
</dbReference>
<keyword evidence="4" id="KW-0254">Endocytosis</keyword>
<dbReference type="InterPro" id="IPR045192">
    <property type="entry name" value="AP180-like"/>
</dbReference>
<evidence type="ECO:0000256" key="7">
    <source>
        <dbReference type="ARBA" id="ARBA00023176"/>
    </source>
</evidence>
<evidence type="ECO:0000256" key="8">
    <source>
        <dbReference type="ARBA" id="ARBA00023329"/>
    </source>
</evidence>
<keyword evidence="8" id="KW-0968">Cytoplasmic vesicle</keyword>
<dbReference type="GO" id="GO:0072583">
    <property type="term" value="P:clathrin-dependent endocytosis"/>
    <property type="evidence" value="ECO:0007669"/>
    <property type="project" value="InterPro"/>
</dbReference>
<dbReference type="FunFam" id="1.25.40.90:FF:000035">
    <property type="entry name" value="Putative clathrin assembly protein At4g40080"/>
    <property type="match status" value="1"/>
</dbReference>
<evidence type="ECO:0000256" key="6">
    <source>
        <dbReference type="ARBA" id="ARBA00023136"/>
    </source>
</evidence>
<sequence>MERKTKFRDLIGVIKDKASLSKAAIISKPKTLSLYLAVLRATTHSPSTPPDDTHLTKLLSLGHSSRATASALVESLMDRLHRTGNSFVALKCLLTIHHIIKRGSFILQDQLSVFPATGGRNYLKLSAFRDDANATTWAFSVWVRWYGRYLETLLSTSRVLGFFLCSSSSTVEKEKRDESIPSFVNVDLIRDVDSVVAVIEEICKVPDSFHINGNKLLDEIMGLLGGDYLSAVGEISLRLSEFNERLSCLSFGESVELISALKRLEDSKERLMGLFSIKKASTETLWDSTRELKDRVGMVQVHTDGGQLQLVNVGRREMTSESARLGEGVLKSGDSIVFSSTSIRLVVQIGTINHLMEHDLISFFIVLWNFNT</sequence>
<proteinExistence type="predicted"/>